<dbReference type="RefSeq" id="WP_123559969.1">
    <property type="nucleotide sequence ID" value="NZ_RJVJ01000001.1"/>
</dbReference>
<proteinExistence type="predicted"/>
<dbReference type="Proteomes" id="UP000267408">
    <property type="component" value="Unassembled WGS sequence"/>
</dbReference>
<dbReference type="AlphaFoldDB" id="A0A8G1XDZ9"/>
<sequence length="188" mass="21344">MEQREWRRFSARCHELIGQLDAPRPFTIESLAEAVARQRRRCLRLIPLSGRDTGRSGVCGVWIAFADVDHVYYASGTSPAHQTHIILHELAHILLDHHQHGEPDDEWLRRLFPDLDPAMAARLLTRGRTRATTSQEQETELLASLMWQYFATTPAASPHASRESADTLSLVMATFSAAYEWEHTDATD</sequence>
<evidence type="ECO:0008006" key="3">
    <source>
        <dbReference type="Google" id="ProtNLM"/>
    </source>
</evidence>
<dbReference type="OrthoDB" id="4144896at2"/>
<comment type="caution">
    <text evidence="1">The sequence shown here is derived from an EMBL/GenBank/DDBJ whole genome shotgun (WGS) entry which is preliminary data.</text>
</comment>
<gene>
    <name evidence="1" type="ORF">EDD39_5310</name>
</gene>
<reference evidence="1 2" key="1">
    <citation type="submission" date="2018-11" db="EMBL/GenBank/DDBJ databases">
        <title>Sequencing the genomes of 1000 actinobacteria strains.</title>
        <authorList>
            <person name="Klenk H.-P."/>
        </authorList>
    </citation>
    <scope>NUCLEOTIDE SEQUENCE [LARGE SCALE GENOMIC DNA]</scope>
    <source>
        <strain evidence="1 2">DSM 44780</strain>
    </source>
</reference>
<accession>A0A8G1XDZ9</accession>
<organism evidence="1 2">
    <name type="scientific">Kitasatospora cineracea</name>
    <dbReference type="NCBI Taxonomy" id="88074"/>
    <lineage>
        <taxon>Bacteria</taxon>
        <taxon>Bacillati</taxon>
        <taxon>Actinomycetota</taxon>
        <taxon>Actinomycetes</taxon>
        <taxon>Kitasatosporales</taxon>
        <taxon>Streptomycetaceae</taxon>
        <taxon>Kitasatospora</taxon>
    </lineage>
</organism>
<evidence type="ECO:0000313" key="2">
    <source>
        <dbReference type="Proteomes" id="UP000267408"/>
    </source>
</evidence>
<evidence type="ECO:0000313" key="1">
    <source>
        <dbReference type="EMBL" id="ROR47000.1"/>
    </source>
</evidence>
<protein>
    <recommendedName>
        <fullName evidence="3">IrrE N-terminal-like domain-containing protein</fullName>
    </recommendedName>
</protein>
<name>A0A8G1XDZ9_9ACTN</name>
<dbReference type="EMBL" id="RJVJ01000001">
    <property type="protein sequence ID" value="ROR47000.1"/>
    <property type="molecule type" value="Genomic_DNA"/>
</dbReference>